<reference evidence="1" key="1">
    <citation type="submission" date="2013-05" db="EMBL/GenBank/DDBJ databases">
        <authorList>
            <person name="Yim A.K.Y."/>
            <person name="Chan T.F."/>
            <person name="Ji K.M."/>
            <person name="Liu X.Y."/>
            <person name="Zhou J.W."/>
            <person name="Li R.Q."/>
            <person name="Yang K.Y."/>
            <person name="Li J."/>
            <person name="Li M."/>
            <person name="Law P.T.W."/>
            <person name="Wu Y.L."/>
            <person name="Cai Z.L."/>
            <person name="Qin H."/>
            <person name="Bao Y."/>
            <person name="Leung R.K.K."/>
            <person name="Ng P.K.S."/>
            <person name="Zou J."/>
            <person name="Zhong X.J."/>
            <person name="Ran P.X."/>
            <person name="Zhong N.S."/>
            <person name="Liu Z.G."/>
            <person name="Tsui S.K.W."/>
        </authorList>
    </citation>
    <scope>NUCLEOTIDE SEQUENCE</scope>
    <source>
        <strain evidence="1">Derf</strain>
        <tissue evidence="1">Whole organism</tissue>
    </source>
</reference>
<protein>
    <submittedName>
        <fullName evidence="1">Uncharacterized protein</fullName>
    </submittedName>
</protein>
<sequence>MSENLTKITIIDLLQNDLIVEKIFHHIHVQRLFSIRFVSQKFYNVIISYLNRQINIVQIDLLTTNDDVCQDFDQHYIIDDENDDGIFLYNHHMKNSLRTHLQQQPRCTSTTMKTLNFCFHYWLDDETLMNEIFLHSYKYKFNEDKMMMMMKMNMMVVGNPKCICKNTVVNKRSISVDDYGQRFRFMFTTTLENIYLDHCWNVTNNQLINIFSQCLGLRRLSLAHIYSIEDGLLKIIGKLLKQLEWINLKCCWRITDRGIAGLMQIPITIVRIRLPIKNIVLSTTTTTITTSMTTTTTTMIMINNTNALTLRYMNIKQCFNVSADFIAKIMINHSHHYHHSDGVENEPNEQHHQKSSSLIVVHDNKALVE</sequence>
<dbReference type="InterPro" id="IPR006553">
    <property type="entry name" value="Leu-rich_rpt_Cys-con_subtyp"/>
</dbReference>
<evidence type="ECO:0000313" key="2">
    <source>
        <dbReference type="Proteomes" id="UP000790347"/>
    </source>
</evidence>
<dbReference type="Gene3D" id="3.80.10.10">
    <property type="entry name" value="Ribonuclease Inhibitor"/>
    <property type="match status" value="1"/>
</dbReference>
<dbReference type="InterPro" id="IPR032675">
    <property type="entry name" value="LRR_dom_sf"/>
</dbReference>
<dbReference type="SMART" id="SM00367">
    <property type="entry name" value="LRR_CC"/>
    <property type="match status" value="2"/>
</dbReference>
<dbReference type="SUPFAM" id="SSF52047">
    <property type="entry name" value="RNI-like"/>
    <property type="match status" value="1"/>
</dbReference>
<reference evidence="1" key="2">
    <citation type="journal article" date="2022" name="Res Sq">
        <title>Comparative Genomics Reveals Insights into the Divergent Evolution of Astigmatic Mites and Household Pest Adaptations.</title>
        <authorList>
            <person name="Xiong Q."/>
            <person name="Wan A.T.-Y."/>
            <person name="Liu X.-Y."/>
            <person name="Fung C.S.-H."/>
            <person name="Xiao X."/>
            <person name="Malainual N."/>
            <person name="Hou J."/>
            <person name="Wang L."/>
            <person name="Wang M."/>
            <person name="Yang K."/>
            <person name="Cui Y."/>
            <person name="Leung E."/>
            <person name="Nong W."/>
            <person name="Shin S.-K."/>
            <person name="Au S."/>
            <person name="Jeong K.Y."/>
            <person name="Chew F.T."/>
            <person name="Hui J."/>
            <person name="Leung T.F."/>
            <person name="Tungtrongchitr A."/>
            <person name="Zhong N."/>
            <person name="Liu Z."/>
            <person name="Tsui S."/>
        </authorList>
    </citation>
    <scope>NUCLEOTIDE SEQUENCE</scope>
    <source>
        <strain evidence="1">Derf</strain>
        <tissue evidence="1">Whole organism</tissue>
    </source>
</reference>
<accession>A0A922I3A0</accession>
<evidence type="ECO:0000313" key="1">
    <source>
        <dbReference type="EMBL" id="KAH9516620.1"/>
    </source>
</evidence>
<keyword evidence="2" id="KW-1185">Reference proteome</keyword>
<organism evidence="1 2">
    <name type="scientific">Dermatophagoides farinae</name>
    <name type="common">American house dust mite</name>
    <dbReference type="NCBI Taxonomy" id="6954"/>
    <lineage>
        <taxon>Eukaryota</taxon>
        <taxon>Metazoa</taxon>
        <taxon>Ecdysozoa</taxon>
        <taxon>Arthropoda</taxon>
        <taxon>Chelicerata</taxon>
        <taxon>Arachnida</taxon>
        <taxon>Acari</taxon>
        <taxon>Acariformes</taxon>
        <taxon>Sarcoptiformes</taxon>
        <taxon>Astigmata</taxon>
        <taxon>Psoroptidia</taxon>
        <taxon>Analgoidea</taxon>
        <taxon>Pyroglyphidae</taxon>
        <taxon>Dermatophagoidinae</taxon>
        <taxon>Dermatophagoides</taxon>
    </lineage>
</organism>
<dbReference type="AlphaFoldDB" id="A0A922I3A0"/>
<comment type="caution">
    <text evidence="1">The sequence shown here is derived from an EMBL/GenBank/DDBJ whole genome shotgun (WGS) entry which is preliminary data.</text>
</comment>
<proteinExistence type="predicted"/>
<name>A0A922I3A0_DERFA</name>
<dbReference type="EMBL" id="ASGP02000003">
    <property type="protein sequence ID" value="KAH9516620.1"/>
    <property type="molecule type" value="Genomic_DNA"/>
</dbReference>
<gene>
    <name evidence="1" type="ORF">DERF_007349</name>
</gene>
<dbReference type="Proteomes" id="UP000790347">
    <property type="component" value="Unassembled WGS sequence"/>
</dbReference>